<dbReference type="GO" id="GO:0005634">
    <property type="term" value="C:nucleus"/>
    <property type="evidence" value="ECO:0007669"/>
    <property type="project" value="TreeGrafter"/>
</dbReference>
<dbReference type="InterPro" id="IPR004601">
    <property type="entry name" value="UvdE"/>
</dbReference>
<dbReference type="NCBIfam" id="TIGR00629">
    <property type="entry name" value="uvde"/>
    <property type="match status" value="1"/>
</dbReference>
<dbReference type="Pfam" id="PF03851">
    <property type="entry name" value="UvdE"/>
    <property type="match status" value="1"/>
</dbReference>
<feature type="compositionally biased region" description="Basic and acidic residues" evidence="7">
    <location>
        <begin position="195"/>
        <end position="219"/>
    </location>
</feature>
<dbReference type="GO" id="GO:0006289">
    <property type="term" value="P:nucleotide-excision repair"/>
    <property type="evidence" value="ECO:0007669"/>
    <property type="project" value="InterPro"/>
</dbReference>
<dbReference type="FunFam" id="3.20.20.150:FF:000012">
    <property type="entry name" value="Related to UV-endonuclease UVE-1"/>
    <property type="match status" value="1"/>
</dbReference>
<feature type="region of interest" description="Disordered" evidence="7">
    <location>
        <begin position="740"/>
        <end position="846"/>
    </location>
</feature>
<evidence type="ECO:0000313" key="8">
    <source>
        <dbReference type="EMBL" id="KAF7949491.1"/>
    </source>
</evidence>
<dbReference type="GO" id="GO:0043504">
    <property type="term" value="P:mitochondrial DNA repair"/>
    <property type="evidence" value="ECO:0007669"/>
    <property type="project" value="TreeGrafter"/>
</dbReference>
<feature type="region of interest" description="Disordered" evidence="7">
    <location>
        <begin position="287"/>
        <end position="314"/>
    </location>
</feature>
<evidence type="ECO:0008006" key="10">
    <source>
        <dbReference type="Google" id="ProtNLM"/>
    </source>
</evidence>
<evidence type="ECO:0000256" key="5">
    <source>
        <dbReference type="ARBA" id="ARBA00022801"/>
    </source>
</evidence>
<dbReference type="PANTHER" id="PTHR31290:SF5">
    <property type="entry name" value="UV-DAMAGE ENDONUCLEASE"/>
    <property type="match status" value="1"/>
</dbReference>
<keyword evidence="2" id="KW-0255">Endonuclease</keyword>
<keyword evidence="1" id="KW-0540">Nuclease</keyword>
<evidence type="ECO:0000256" key="2">
    <source>
        <dbReference type="ARBA" id="ARBA00022759"/>
    </source>
</evidence>
<comment type="caution">
    <text evidence="8">The sequence shown here is derived from an EMBL/GenBank/DDBJ whole genome shotgun (WGS) entry which is preliminary data.</text>
</comment>
<feature type="region of interest" description="Disordered" evidence="7">
    <location>
        <begin position="145"/>
        <end position="235"/>
    </location>
</feature>
<dbReference type="GO" id="GO:0004519">
    <property type="term" value="F:endonuclease activity"/>
    <property type="evidence" value="ECO:0007669"/>
    <property type="project" value="UniProtKB-KW"/>
</dbReference>
<feature type="compositionally biased region" description="Basic and acidic residues" evidence="7">
    <location>
        <begin position="287"/>
        <end position="310"/>
    </location>
</feature>
<feature type="compositionally biased region" description="Polar residues" evidence="7">
    <location>
        <begin position="68"/>
        <end position="77"/>
    </location>
</feature>
<evidence type="ECO:0000256" key="4">
    <source>
        <dbReference type="ARBA" id="ARBA00022769"/>
    </source>
</evidence>
<dbReference type="GO" id="GO:0016787">
    <property type="term" value="F:hydrolase activity"/>
    <property type="evidence" value="ECO:0007669"/>
    <property type="project" value="UniProtKB-KW"/>
</dbReference>
<dbReference type="InterPro" id="IPR036237">
    <property type="entry name" value="Xyl_isomerase-like_sf"/>
</dbReference>
<keyword evidence="5" id="KW-0378">Hydrolase</keyword>
<evidence type="ECO:0000256" key="7">
    <source>
        <dbReference type="SAM" id="MobiDB-lite"/>
    </source>
</evidence>
<evidence type="ECO:0000256" key="3">
    <source>
        <dbReference type="ARBA" id="ARBA00022763"/>
    </source>
</evidence>
<keyword evidence="4" id="KW-0228">DNA excision</keyword>
<organism evidence="8 9">
    <name type="scientific">Botrytis byssoidea</name>
    <dbReference type="NCBI Taxonomy" id="139641"/>
    <lineage>
        <taxon>Eukaryota</taxon>
        <taxon>Fungi</taxon>
        <taxon>Dikarya</taxon>
        <taxon>Ascomycota</taxon>
        <taxon>Pezizomycotina</taxon>
        <taxon>Leotiomycetes</taxon>
        <taxon>Helotiales</taxon>
        <taxon>Sclerotiniaceae</taxon>
        <taxon>Botrytis</taxon>
    </lineage>
</organism>
<reference evidence="8 9" key="1">
    <citation type="journal article" date="2020" name="Genome Biol. Evol.">
        <title>Comparative genomics of Sclerotiniaceae.</title>
        <authorList>
            <person name="Valero Jimenez C.A."/>
            <person name="Steentjes M."/>
            <person name="Scholten O.E."/>
            <person name="Van Kan J.A.L."/>
        </authorList>
    </citation>
    <scope>NUCLEOTIDE SEQUENCE [LARGE SCALE GENOMIC DNA]</scope>
    <source>
        <strain evidence="8 9">MUCL 94</strain>
    </source>
</reference>
<dbReference type="SUPFAM" id="SSF51658">
    <property type="entry name" value="Xylose isomerase-like"/>
    <property type="match status" value="1"/>
</dbReference>
<dbReference type="AlphaFoldDB" id="A0A9P5M734"/>
<name>A0A9P5M734_9HELO</name>
<feature type="region of interest" description="Disordered" evidence="7">
    <location>
        <begin position="111"/>
        <end position="130"/>
    </location>
</feature>
<feature type="compositionally biased region" description="Basic and acidic residues" evidence="7">
    <location>
        <begin position="96"/>
        <end position="105"/>
    </location>
</feature>
<keyword evidence="9" id="KW-1185">Reference proteome</keyword>
<keyword evidence="3" id="KW-0227">DNA damage</keyword>
<dbReference type="Proteomes" id="UP000710849">
    <property type="component" value="Unassembled WGS sequence"/>
</dbReference>
<feature type="region of interest" description="Disordered" evidence="7">
    <location>
        <begin position="673"/>
        <end position="705"/>
    </location>
</feature>
<feature type="compositionally biased region" description="Acidic residues" evidence="7">
    <location>
        <begin position="794"/>
        <end position="813"/>
    </location>
</feature>
<dbReference type="EMBL" id="RCSW01000005">
    <property type="protein sequence ID" value="KAF7949491.1"/>
    <property type="molecule type" value="Genomic_DNA"/>
</dbReference>
<feature type="compositionally biased region" description="Basic residues" evidence="7">
    <location>
        <begin position="765"/>
        <end position="782"/>
    </location>
</feature>
<dbReference type="PANTHER" id="PTHR31290">
    <property type="entry name" value="UV-DAMAGE ENDONUCLEASE"/>
    <property type="match status" value="1"/>
</dbReference>
<evidence type="ECO:0000256" key="6">
    <source>
        <dbReference type="ARBA" id="ARBA00023204"/>
    </source>
</evidence>
<dbReference type="RefSeq" id="XP_038735375.1">
    <property type="nucleotide sequence ID" value="XM_038873512.1"/>
</dbReference>
<feature type="region of interest" description="Disordered" evidence="7">
    <location>
        <begin position="43"/>
        <end position="106"/>
    </location>
</feature>
<feature type="compositionally biased region" description="Acidic residues" evidence="7">
    <location>
        <begin position="220"/>
        <end position="232"/>
    </location>
</feature>
<dbReference type="GeneID" id="62146589"/>
<dbReference type="Gene3D" id="3.20.20.150">
    <property type="entry name" value="Divalent-metal-dependent TIM barrel enzymes"/>
    <property type="match status" value="1"/>
</dbReference>
<gene>
    <name evidence="8" type="ORF">EAE97_003000</name>
</gene>
<evidence type="ECO:0000313" key="9">
    <source>
        <dbReference type="Proteomes" id="UP000710849"/>
    </source>
</evidence>
<evidence type="ECO:0000256" key="1">
    <source>
        <dbReference type="ARBA" id="ARBA00022722"/>
    </source>
</evidence>
<dbReference type="GO" id="GO:0005739">
    <property type="term" value="C:mitochondrion"/>
    <property type="evidence" value="ECO:0007669"/>
    <property type="project" value="TreeGrafter"/>
</dbReference>
<protein>
    <recommendedName>
        <fullName evidence="10">UV-damage endonuclease</fullName>
    </recommendedName>
</protein>
<dbReference type="GO" id="GO:0009411">
    <property type="term" value="P:response to UV"/>
    <property type="evidence" value="ECO:0007669"/>
    <property type="project" value="InterPro"/>
</dbReference>
<accession>A0A9P5M734</accession>
<proteinExistence type="predicted"/>
<sequence length="846" mass="95073">MFTSLSFHLCPGRYLERLSLHVASISSARKISPFRQSNFQFRGLKMAPKRKRSTAAATPITDGASNLILPSTQSTSIKPPARPSRQSSRRGNPDTNPEHNADIVDGKTALRASPDADEPGESFDLKKIEVPITPTKDNDVIVPVKNEETDSPLTDIGDDIPVPTPAKKQKKGPTKSSIAAKKGSDEIKAFVAEQAAKKAAEKKIKKEDDEDEWDKRLDPDGDEEGQAEDADADAIKLEARRPPPINSDYLPLPWKGRLGYACLNTYLRSSDPPVFTSRTCRMASIVEHRHPLKDPSQPEHATKNRPDKSKPASIERGQRYVEELCLANVRDLPKMLRWNDKYGIKFMRLSSEMFPFASHAEHGYSLAPFASEALAEVGKVVAELGHRVSSHPGQFTQLGSPRPEVIANAFRDLEYHDELFRLLKLPAQIDRDAVLILHMGGTFGDKAATLDRFRENYAKLSPSIKQRLVLENDDVSWTVHDLLPICEELNIPLCLDFHHHNIMFDSSQIREGTKDIMELFPRIKAGWTKKGITQKMHYSEQTPQAVTGRQRRKHNPRPATLPPCANDMDLMIEAKDKEQAVFELMRTFKLPGYEKFNDVVPYERDDDNRVLPKKPKKRKTKKQIADEIEELGHEVEEEEEVSKEIIPEEEVGMGGKDNRVYWPVGMEEWLRPKKREIKKKNSEGSKEEDEMFKNPTPANFEARKKITERKKMPFDEGVKEKLAKAECLNDVYEVVEMVKTSQSKVDERSEANGFAAGPGSSKKSTPVKKKPAPAPAKKRNAKKVQTPSASVSNEDADEDEDDDLSMPDLSADDELAKPATKAKPARQSGRAAAKKKSYVEVDDDEE</sequence>
<keyword evidence="6" id="KW-0234">DNA repair</keyword>
<feature type="region of interest" description="Disordered" evidence="7">
    <location>
        <begin position="542"/>
        <end position="561"/>
    </location>
</feature>